<comment type="caution">
    <text evidence="20">The sequence shown here is derived from an EMBL/GenBank/DDBJ whole genome shotgun (WGS) entry which is preliminary data.</text>
</comment>
<protein>
    <recommendedName>
        <fullName evidence="14">WW domain binding protein VOPP1</fullName>
    </recommendedName>
    <alternativeName>
        <fullName evidence="15">Vesicular, overexpressed in cancer, prosurvival protein 1</fullName>
    </alternativeName>
</protein>
<keyword evidence="7 18" id="KW-1133">Transmembrane helix</keyword>
<evidence type="ECO:0000256" key="15">
    <source>
        <dbReference type="ARBA" id="ARBA00035715"/>
    </source>
</evidence>
<keyword evidence="5 19" id="KW-0732">Signal</keyword>
<evidence type="ECO:0000256" key="19">
    <source>
        <dbReference type="SAM" id="SignalP"/>
    </source>
</evidence>
<reference evidence="20" key="2">
    <citation type="journal article" date="2021" name="Genome Biol. Evol.">
        <title>Developing a high-quality reference genome for a parasitic bivalve with doubly uniparental inheritance (Bivalvia: Unionida).</title>
        <authorList>
            <person name="Smith C.H."/>
        </authorList>
    </citation>
    <scope>NUCLEOTIDE SEQUENCE</scope>
    <source>
        <strain evidence="20">CHS0354</strain>
        <tissue evidence="20">Mantle</tissue>
    </source>
</reference>
<evidence type="ECO:0000256" key="16">
    <source>
        <dbReference type="ARBA" id="ARBA00046288"/>
    </source>
</evidence>
<feature type="chain" id="PRO_5042076781" description="WW domain binding protein VOPP1" evidence="19">
    <location>
        <begin position="27"/>
        <end position="227"/>
    </location>
</feature>
<gene>
    <name evidence="20" type="ORF">CHS0354_012196</name>
</gene>
<evidence type="ECO:0000256" key="10">
    <source>
        <dbReference type="ARBA" id="ARBA00023163"/>
    </source>
</evidence>
<evidence type="ECO:0000256" key="8">
    <source>
        <dbReference type="ARBA" id="ARBA00023015"/>
    </source>
</evidence>
<sequence>MISLLRTMDSWTTSVLLVIIPNLVEAKYCTYTSNYGKAIHFYCRAFEDCCSDKCCENFLEFYKLWYFWFCVVILLVSIAVLIYWLRKRNHLQHHASRRRCHRRCRNYSPLEGDQERANETVIPSNVIFTPPSYGGDNKGVPHPGPPPYTFGSASSMDSRTLPRSPPPYNQVDKEPPPSYDAVFTMSHIDQNKKIPADLEQINSEDAEMNSRLQVHSDTRGTSCHGDS</sequence>
<keyword evidence="8" id="KW-0805">Transcription regulation</keyword>
<evidence type="ECO:0000256" key="12">
    <source>
        <dbReference type="ARBA" id="ARBA00023329"/>
    </source>
</evidence>
<feature type="transmembrane region" description="Helical" evidence="18">
    <location>
        <begin position="65"/>
        <end position="85"/>
    </location>
</feature>
<evidence type="ECO:0000256" key="18">
    <source>
        <dbReference type="SAM" id="Phobius"/>
    </source>
</evidence>
<comment type="subcellular location">
    <subcellularLocation>
        <location evidence="1">Cytoplasmic vesicle membrane</location>
    </subcellularLocation>
    <subcellularLocation>
        <location evidence="16">Endomembrane system</location>
        <topology evidence="16">Single-pass type I membrane protein</topology>
    </subcellularLocation>
    <subcellularLocation>
        <location evidence="13">Late endosome membrane</location>
        <topology evidence="13">Single-pass membrane protein</topology>
    </subcellularLocation>
    <subcellularLocation>
        <location evidence="2">Lysosome membrane</location>
    </subcellularLocation>
</comment>
<feature type="compositionally biased region" description="Polar residues" evidence="17">
    <location>
        <begin position="210"/>
        <end position="221"/>
    </location>
</feature>
<evidence type="ECO:0000313" key="21">
    <source>
        <dbReference type="Proteomes" id="UP001195483"/>
    </source>
</evidence>
<keyword evidence="12" id="KW-0968">Cytoplasmic vesicle</keyword>
<name>A0AAE0SAG7_9BIVA</name>
<dbReference type="PANTHER" id="PTHR14971">
    <property type="entry name" value="VESICULAR, OVEREXPRESSED IN CANCER, PROSURVIVAL PROTEIN 1"/>
    <property type="match status" value="1"/>
</dbReference>
<evidence type="ECO:0000256" key="7">
    <source>
        <dbReference type="ARBA" id="ARBA00022989"/>
    </source>
</evidence>
<dbReference type="GO" id="GO:0005765">
    <property type="term" value="C:lysosomal membrane"/>
    <property type="evidence" value="ECO:0007669"/>
    <property type="project" value="UniProtKB-SubCell"/>
</dbReference>
<comment type="similarity">
    <text evidence="3">Belongs to the VOPP1/ECOP family.</text>
</comment>
<dbReference type="Proteomes" id="UP001195483">
    <property type="component" value="Unassembled WGS sequence"/>
</dbReference>
<evidence type="ECO:0000256" key="1">
    <source>
        <dbReference type="ARBA" id="ARBA00004156"/>
    </source>
</evidence>
<dbReference type="PANTHER" id="PTHR14971:SF2">
    <property type="entry name" value="VESICULAR, OVEREXPRESSED IN CANCER, PROSURVIVAL PROTEIN 1"/>
    <property type="match status" value="1"/>
</dbReference>
<keyword evidence="4 18" id="KW-0812">Transmembrane</keyword>
<keyword evidence="11" id="KW-0458">Lysosome</keyword>
<keyword evidence="10" id="KW-0804">Transcription</keyword>
<evidence type="ECO:0000256" key="3">
    <source>
        <dbReference type="ARBA" id="ARBA00006655"/>
    </source>
</evidence>
<keyword evidence="6" id="KW-0967">Endosome</keyword>
<feature type="region of interest" description="Disordered" evidence="17">
    <location>
        <begin position="193"/>
        <end position="227"/>
    </location>
</feature>
<evidence type="ECO:0000256" key="14">
    <source>
        <dbReference type="ARBA" id="ARBA00035708"/>
    </source>
</evidence>
<evidence type="ECO:0000256" key="13">
    <source>
        <dbReference type="ARBA" id="ARBA00035628"/>
    </source>
</evidence>
<feature type="region of interest" description="Disordered" evidence="17">
    <location>
        <begin position="133"/>
        <end position="181"/>
    </location>
</feature>
<organism evidence="20 21">
    <name type="scientific">Potamilus streckersoni</name>
    <dbReference type="NCBI Taxonomy" id="2493646"/>
    <lineage>
        <taxon>Eukaryota</taxon>
        <taxon>Metazoa</taxon>
        <taxon>Spiralia</taxon>
        <taxon>Lophotrochozoa</taxon>
        <taxon>Mollusca</taxon>
        <taxon>Bivalvia</taxon>
        <taxon>Autobranchia</taxon>
        <taxon>Heteroconchia</taxon>
        <taxon>Palaeoheterodonta</taxon>
        <taxon>Unionida</taxon>
        <taxon>Unionoidea</taxon>
        <taxon>Unionidae</taxon>
        <taxon>Ambleminae</taxon>
        <taxon>Lampsilini</taxon>
        <taxon>Potamilus</taxon>
    </lineage>
</organism>
<evidence type="ECO:0000256" key="17">
    <source>
        <dbReference type="SAM" id="MobiDB-lite"/>
    </source>
</evidence>
<dbReference type="GO" id="GO:0031902">
    <property type="term" value="C:late endosome membrane"/>
    <property type="evidence" value="ECO:0007669"/>
    <property type="project" value="UniProtKB-SubCell"/>
</dbReference>
<evidence type="ECO:0000313" key="20">
    <source>
        <dbReference type="EMBL" id="KAK3588138.1"/>
    </source>
</evidence>
<proteinExistence type="inferred from homology"/>
<dbReference type="EMBL" id="JAEAOA010000745">
    <property type="protein sequence ID" value="KAK3588138.1"/>
    <property type="molecule type" value="Genomic_DNA"/>
</dbReference>
<evidence type="ECO:0000256" key="6">
    <source>
        <dbReference type="ARBA" id="ARBA00022753"/>
    </source>
</evidence>
<keyword evidence="21" id="KW-1185">Reference proteome</keyword>
<evidence type="ECO:0000256" key="2">
    <source>
        <dbReference type="ARBA" id="ARBA00004656"/>
    </source>
</evidence>
<dbReference type="Pfam" id="PF11669">
    <property type="entry name" value="WBP-1"/>
    <property type="match status" value="1"/>
</dbReference>
<keyword evidence="9 18" id="KW-0472">Membrane</keyword>
<feature type="signal peptide" evidence="19">
    <location>
        <begin position="1"/>
        <end position="26"/>
    </location>
</feature>
<dbReference type="InterPro" id="IPR026229">
    <property type="entry name" value="VOPP1"/>
</dbReference>
<reference evidence="20" key="3">
    <citation type="submission" date="2023-05" db="EMBL/GenBank/DDBJ databases">
        <authorList>
            <person name="Smith C.H."/>
        </authorList>
    </citation>
    <scope>NUCLEOTIDE SEQUENCE</scope>
    <source>
        <strain evidence="20">CHS0354</strain>
        <tissue evidence="20">Mantle</tissue>
    </source>
</reference>
<evidence type="ECO:0000256" key="11">
    <source>
        <dbReference type="ARBA" id="ARBA00023228"/>
    </source>
</evidence>
<evidence type="ECO:0000256" key="4">
    <source>
        <dbReference type="ARBA" id="ARBA00022692"/>
    </source>
</evidence>
<accession>A0AAE0SAG7</accession>
<dbReference type="AlphaFoldDB" id="A0AAE0SAG7"/>
<evidence type="ECO:0000256" key="5">
    <source>
        <dbReference type="ARBA" id="ARBA00022729"/>
    </source>
</evidence>
<evidence type="ECO:0000256" key="9">
    <source>
        <dbReference type="ARBA" id="ARBA00023136"/>
    </source>
</evidence>
<dbReference type="InterPro" id="IPR021684">
    <property type="entry name" value="WBP1-like"/>
</dbReference>
<reference evidence="20" key="1">
    <citation type="journal article" date="2021" name="Genome Biol. Evol.">
        <title>A High-Quality Reference Genome for a Parasitic Bivalve with Doubly Uniparental Inheritance (Bivalvia: Unionida).</title>
        <authorList>
            <person name="Smith C.H."/>
        </authorList>
    </citation>
    <scope>NUCLEOTIDE SEQUENCE</scope>
    <source>
        <strain evidence="20">CHS0354</strain>
    </source>
</reference>
<dbReference type="PRINTS" id="PR02068">
    <property type="entry name" value="VOPPROTEIN1"/>
</dbReference>